<keyword evidence="5" id="KW-1185">Reference proteome</keyword>
<dbReference type="Gene3D" id="2.60.40.10">
    <property type="entry name" value="Immunoglobulins"/>
    <property type="match status" value="2"/>
</dbReference>
<dbReference type="SMART" id="SM00089">
    <property type="entry name" value="PKD"/>
    <property type="match status" value="2"/>
</dbReference>
<sequence length="755" mass="81968">MRSLYLAIALLISFSSGMAQTSNIYIGNGTQSNSSTAYPAPYGNWYWGAKHQIIVLASELTAAGMSAGDIYGLGFDVDQANGTQLDGFTIKIGTTTSTQFQWGSNFQTTGLTTVFGPANYTETNGVNMHSFSSPFNWDGTSNLIIDICFNNASFTNNASTFFTQTTDDMVMYERQDAANVCSTTGNGQRSNLRPNLIFEWQVPNIPPVADFIASPTVSCSGDIQFTDQSTNSPTSWLWDFGDGNTSTQQNPTHSYTTTGTYTVTLTATNPFGSDDEIKTNYVDVNLSGATPTTPSCLPQTVDGTLGFGITNVEFNTINKSSGDASEGYSDFTCDQTTVYAGQSYTFTASHKSPTTHNCTAWIDWNNDGVFNPNTEVIASSSSDTTTTATVIIPSTAVLNTMLRMRVIADYDLNAQPTPCSDPGYGQCEDYTVIVEQLAQPPSSDFTSNVVYTCDGTVDFEDLSTNIPYAWSWSFGDGGTSVAKNPTHTYTSDGVYDVQLITTNQYGSDTLLQTAYIEVATEFDLTDASCEPITLSYCCGYGIYTVSLNTINHSSGDAADDYQDYSCENNTTLQTGNTYLMEVRTGSQNPQDTKAWIDFNNDGSFDASELVFEELNAYNPTAMIAIPASGVVLDTFLRMRVSSDEVGASLDPCDNNFRGQTEDYGVKIEDVDGVAEFDSKNINLYPNPNNGAFTISSSALISEIEVYSYIGRLLDRKTGINADMLNWSKSSLPAGQYLVVIKFADQSRSVQKFTIK</sequence>
<dbReference type="Proteomes" id="UP000683507">
    <property type="component" value="Chromosome"/>
</dbReference>
<feature type="chain" id="PRO_5038138641" description="PKD domain-containing protein" evidence="2">
    <location>
        <begin position="20"/>
        <end position="755"/>
    </location>
</feature>
<keyword evidence="1 2" id="KW-0732">Signal</keyword>
<evidence type="ECO:0000256" key="2">
    <source>
        <dbReference type="SAM" id="SignalP"/>
    </source>
</evidence>
<dbReference type="RefSeq" id="WP_310737135.1">
    <property type="nucleotide sequence ID" value="NZ_OU015584.1"/>
</dbReference>
<feature type="domain" description="PKD" evidence="3">
    <location>
        <begin position="440"/>
        <end position="518"/>
    </location>
</feature>
<dbReference type="PANTHER" id="PTHR36842">
    <property type="entry name" value="PROTEIN TOLB HOMOLOG"/>
    <property type="match status" value="1"/>
</dbReference>
<dbReference type="Pfam" id="PF18911">
    <property type="entry name" value="PKD_4"/>
    <property type="match status" value="2"/>
</dbReference>
<dbReference type="KEGG" id="ptan:CRYO30217_02585"/>
<dbReference type="EMBL" id="OU015584">
    <property type="protein sequence ID" value="CAG5084861.1"/>
    <property type="molecule type" value="Genomic_DNA"/>
</dbReference>
<reference evidence="4" key="1">
    <citation type="submission" date="2021-04" db="EMBL/GenBank/DDBJ databases">
        <authorList>
            <person name="Rodrigo-Torres L."/>
            <person name="Arahal R. D."/>
            <person name="Lucena T."/>
        </authorList>
    </citation>
    <scope>NUCLEOTIDE SEQUENCE</scope>
    <source>
        <strain evidence="4">AS29M-1</strain>
    </source>
</reference>
<protein>
    <recommendedName>
        <fullName evidence="3">PKD domain-containing protein</fullName>
    </recommendedName>
</protein>
<dbReference type="InterPro" id="IPR045474">
    <property type="entry name" value="GEVED"/>
</dbReference>
<dbReference type="InterPro" id="IPR035986">
    <property type="entry name" value="PKD_dom_sf"/>
</dbReference>
<dbReference type="SUPFAM" id="SSF49299">
    <property type="entry name" value="PKD domain"/>
    <property type="match status" value="2"/>
</dbReference>
<dbReference type="InterPro" id="IPR022409">
    <property type="entry name" value="PKD/Chitinase_dom"/>
</dbReference>
<evidence type="ECO:0000313" key="4">
    <source>
        <dbReference type="EMBL" id="CAG5084861.1"/>
    </source>
</evidence>
<dbReference type="AlphaFoldDB" id="A0A916JPM7"/>
<accession>A0A916JPM7</accession>
<dbReference type="NCBIfam" id="TIGR04183">
    <property type="entry name" value="Por_Secre_tail"/>
    <property type="match status" value="1"/>
</dbReference>
<feature type="domain" description="PKD" evidence="3">
    <location>
        <begin position="206"/>
        <end position="289"/>
    </location>
</feature>
<gene>
    <name evidence="4" type="ORF">CRYO30217_02585</name>
</gene>
<dbReference type="FunFam" id="2.60.40.10:FF:000270">
    <property type="entry name" value="Cell surface protein"/>
    <property type="match status" value="1"/>
</dbReference>
<evidence type="ECO:0000259" key="3">
    <source>
        <dbReference type="PROSITE" id="PS50093"/>
    </source>
</evidence>
<name>A0A916JPM7_9FLAO</name>
<dbReference type="InterPro" id="IPR000601">
    <property type="entry name" value="PKD_dom"/>
</dbReference>
<dbReference type="InterPro" id="IPR026444">
    <property type="entry name" value="Secre_tail"/>
</dbReference>
<dbReference type="CDD" id="cd00146">
    <property type="entry name" value="PKD"/>
    <property type="match status" value="1"/>
</dbReference>
<dbReference type="Pfam" id="PF18962">
    <property type="entry name" value="Por_Secre_tail"/>
    <property type="match status" value="1"/>
</dbReference>
<dbReference type="PANTHER" id="PTHR36842:SF1">
    <property type="entry name" value="PROTEIN TOLB"/>
    <property type="match status" value="1"/>
</dbReference>
<dbReference type="Pfam" id="PF20009">
    <property type="entry name" value="GEVED"/>
    <property type="match status" value="2"/>
</dbReference>
<feature type="signal peptide" evidence="2">
    <location>
        <begin position="1"/>
        <end position="19"/>
    </location>
</feature>
<dbReference type="PROSITE" id="PS50093">
    <property type="entry name" value="PKD"/>
    <property type="match status" value="2"/>
</dbReference>
<evidence type="ECO:0000256" key="1">
    <source>
        <dbReference type="ARBA" id="ARBA00022729"/>
    </source>
</evidence>
<evidence type="ECO:0000313" key="5">
    <source>
        <dbReference type="Proteomes" id="UP000683507"/>
    </source>
</evidence>
<organism evidence="4 5">
    <name type="scientific">Parvicella tangerina</name>
    <dbReference type="NCBI Taxonomy" id="2829795"/>
    <lineage>
        <taxon>Bacteria</taxon>
        <taxon>Pseudomonadati</taxon>
        <taxon>Bacteroidota</taxon>
        <taxon>Flavobacteriia</taxon>
        <taxon>Flavobacteriales</taxon>
        <taxon>Parvicellaceae</taxon>
        <taxon>Parvicella</taxon>
    </lineage>
</organism>
<proteinExistence type="predicted"/>
<dbReference type="InterPro" id="IPR013783">
    <property type="entry name" value="Ig-like_fold"/>
</dbReference>